<sequence length="56" mass="5939">MMQPMPLPHFLIMLIAVILAAAVTIAVALHAGVPLMLMGLAALIGAAVMRLFERVE</sequence>
<dbReference type="EMBL" id="FTOG01000008">
    <property type="protein sequence ID" value="SIT01896.1"/>
    <property type="molecule type" value="Genomic_DNA"/>
</dbReference>
<keyword evidence="1" id="KW-0812">Transmembrane</keyword>
<proteinExistence type="predicted"/>
<accession>A0A1N7NUE1</accession>
<gene>
    <name evidence="2" type="ORF">SAMN05421580_108148</name>
</gene>
<protein>
    <submittedName>
        <fullName evidence="2">Uncharacterized protein</fullName>
    </submittedName>
</protein>
<dbReference type="AlphaFoldDB" id="A0A1N7NUE1"/>
<reference evidence="3" key="1">
    <citation type="submission" date="2017-01" db="EMBL/GenBank/DDBJ databases">
        <authorList>
            <person name="Varghese N."/>
            <person name="Submissions S."/>
        </authorList>
    </citation>
    <scope>NUCLEOTIDE SEQUENCE [LARGE SCALE GENOMIC DNA]</scope>
    <source>
        <strain evidence="3">DSM 19945</strain>
    </source>
</reference>
<dbReference type="RefSeq" id="WP_170952663.1">
    <property type="nucleotide sequence ID" value="NZ_FTOG01000008.1"/>
</dbReference>
<keyword evidence="3" id="KW-1185">Reference proteome</keyword>
<feature type="transmembrane region" description="Helical" evidence="1">
    <location>
        <begin position="7"/>
        <end position="29"/>
    </location>
</feature>
<name>A0A1N7NUE1_9RHOB</name>
<dbReference type="Proteomes" id="UP000186221">
    <property type="component" value="Unassembled WGS sequence"/>
</dbReference>
<feature type="transmembrane region" description="Helical" evidence="1">
    <location>
        <begin position="35"/>
        <end position="52"/>
    </location>
</feature>
<dbReference type="STRING" id="453582.SAMN05421580_108148"/>
<evidence type="ECO:0000313" key="3">
    <source>
        <dbReference type="Proteomes" id="UP000186221"/>
    </source>
</evidence>
<keyword evidence="1" id="KW-0472">Membrane</keyword>
<organism evidence="2 3">
    <name type="scientific">Rhodobacter aestuarii</name>
    <dbReference type="NCBI Taxonomy" id="453582"/>
    <lineage>
        <taxon>Bacteria</taxon>
        <taxon>Pseudomonadati</taxon>
        <taxon>Pseudomonadota</taxon>
        <taxon>Alphaproteobacteria</taxon>
        <taxon>Rhodobacterales</taxon>
        <taxon>Rhodobacter group</taxon>
        <taxon>Rhodobacter</taxon>
    </lineage>
</organism>
<evidence type="ECO:0000256" key="1">
    <source>
        <dbReference type="SAM" id="Phobius"/>
    </source>
</evidence>
<evidence type="ECO:0000313" key="2">
    <source>
        <dbReference type="EMBL" id="SIT01896.1"/>
    </source>
</evidence>
<keyword evidence="1" id="KW-1133">Transmembrane helix</keyword>